<protein>
    <submittedName>
        <fullName evidence="2">Uncharacterized protein</fullName>
    </submittedName>
</protein>
<evidence type="ECO:0000313" key="2">
    <source>
        <dbReference type="EMBL" id="RNA70116.1"/>
    </source>
</evidence>
<organism evidence="2 3">
    <name type="scientific">Alteribacter keqinensis</name>
    <dbReference type="NCBI Taxonomy" id="2483800"/>
    <lineage>
        <taxon>Bacteria</taxon>
        <taxon>Bacillati</taxon>
        <taxon>Bacillota</taxon>
        <taxon>Bacilli</taxon>
        <taxon>Bacillales</taxon>
        <taxon>Bacillaceae</taxon>
        <taxon>Alteribacter</taxon>
    </lineage>
</organism>
<gene>
    <name evidence="2" type="ORF">EBO34_09365</name>
</gene>
<proteinExistence type="predicted"/>
<dbReference type="Proteomes" id="UP000278746">
    <property type="component" value="Unassembled WGS sequence"/>
</dbReference>
<dbReference type="AlphaFoldDB" id="A0A3M7TX12"/>
<evidence type="ECO:0000313" key="3">
    <source>
        <dbReference type="Proteomes" id="UP000278746"/>
    </source>
</evidence>
<reference evidence="2 3" key="1">
    <citation type="submission" date="2018-10" db="EMBL/GenBank/DDBJ databases">
        <title>Bacillus Keqinensis sp. nov., a moderately halophilic bacterium isolated from a saline-alkaline lake.</title>
        <authorList>
            <person name="Wang H."/>
        </authorList>
    </citation>
    <scope>NUCLEOTIDE SEQUENCE [LARGE SCALE GENOMIC DNA]</scope>
    <source>
        <strain evidence="2 3">KQ-3</strain>
    </source>
</reference>
<dbReference type="EMBL" id="RHIB01000001">
    <property type="protein sequence ID" value="RNA70116.1"/>
    <property type="molecule type" value="Genomic_DNA"/>
</dbReference>
<dbReference type="PROSITE" id="PS51257">
    <property type="entry name" value="PROKAR_LIPOPROTEIN"/>
    <property type="match status" value="1"/>
</dbReference>
<dbReference type="RefSeq" id="WP_122897626.1">
    <property type="nucleotide sequence ID" value="NZ_RHIB01000001.1"/>
</dbReference>
<keyword evidence="1" id="KW-0175">Coiled coil</keyword>
<name>A0A3M7TX12_9BACI</name>
<evidence type="ECO:0000256" key="1">
    <source>
        <dbReference type="SAM" id="Coils"/>
    </source>
</evidence>
<feature type="coiled-coil region" evidence="1">
    <location>
        <begin position="38"/>
        <end position="86"/>
    </location>
</feature>
<dbReference type="OrthoDB" id="2883880at2"/>
<accession>A0A3M7TX12</accession>
<keyword evidence="3" id="KW-1185">Reference proteome</keyword>
<comment type="caution">
    <text evidence="2">The sequence shown here is derived from an EMBL/GenBank/DDBJ whole genome shotgun (WGS) entry which is preliminary data.</text>
</comment>
<sequence>MKKLLVPFFTAMLLVGCSGDDDQLSAEELQELDETEDIEKLIDTNERLVKQLEQYSGQAETLQEQIDELQEENDRLKNDILTYKTQAYDTEALKDEELALREEIDAISLNFFEAMHKRDHEQLSLLTSDHVETDEENDVIHVRSDKEVIGSFHYMSLNVSELDFLQQTAFEYDSENDHCSVLYTLHSFEHEENDLIRVVELEFEKEDGTWKVSSIQNRM</sequence>